<dbReference type="EMBL" id="CP107020">
    <property type="protein sequence ID" value="UYG18141.1"/>
    <property type="molecule type" value="Genomic_DNA"/>
</dbReference>
<keyword evidence="2" id="KW-1185">Reference proteome</keyword>
<reference evidence="1" key="1">
    <citation type="submission" date="2022-10" db="EMBL/GenBank/DDBJ databases">
        <title>Whole-Genome Sequencing of Brachybacterium huguangmaarense BRM-3, Isolated from Betula schmidtii.</title>
        <authorList>
            <person name="Haam D."/>
        </authorList>
    </citation>
    <scope>NUCLEOTIDE SEQUENCE</scope>
    <source>
        <strain evidence="1">BRM-3</strain>
    </source>
</reference>
<proteinExistence type="predicted"/>
<evidence type="ECO:0000313" key="2">
    <source>
        <dbReference type="Proteomes" id="UP001164305"/>
    </source>
</evidence>
<sequence length="102" mass="11658">MAVEESFLRCTVCDREAEHEVVYAGRFVTQIVCTHCGAVTRLDVSDSYLPDLRDRISTKPRRVASVFRDHPVSSATSLPGRLLSKPRRMADEVVAVWRNRRR</sequence>
<name>A0ABY6G4J3_9MICO</name>
<gene>
    <name evidence="1" type="ORF">BRM3_07005</name>
</gene>
<dbReference type="Proteomes" id="UP001164305">
    <property type="component" value="Chromosome"/>
</dbReference>
<dbReference type="RefSeq" id="WP_263595334.1">
    <property type="nucleotide sequence ID" value="NZ_CP107020.1"/>
</dbReference>
<organism evidence="1 2">
    <name type="scientific">Brachybacterium huguangmaarense</name>
    <dbReference type="NCBI Taxonomy" id="1652028"/>
    <lineage>
        <taxon>Bacteria</taxon>
        <taxon>Bacillati</taxon>
        <taxon>Actinomycetota</taxon>
        <taxon>Actinomycetes</taxon>
        <taxon>Micrococcales</taxon>
        <taxon>Dermabacteraceae</taxon>
        <taxon>Brachybacterium</taxon>
    </lineage>
</organism>
<evidence type="ECO:0008006" key="3">
    <source>
        <dbReference type="Google" id="ProtNLM"/>
    </source>
</evidence>
<evidence type="ECO:0000313" key="1">
    <source>
        <dbReference type="EMBL" id="UYG18141.1"/>
    </source>
</evidence>
<protein>
    <recommendedName>
        <fullName evidence="3">Bh protein</fullName>
    </recommendedName>
</protein>
<accession>A0ABY6G4J3</accession>